<comment type="caution">
    <text evidence="2">Lacks conserved residue(s) required for the propagation of feature annotation.</text>
</comment>
<evidence type="ECO:0000256" key="1">
    <source>
        <dbReference type="ARBA" id="ARBA00023242"/>
    </source>
</evidence>
<feature type="compositionally biased region" description="Acidic residues" evidence="3">
    <location>
        <begin position="288"/>
        <end position="297"/>
    </location>
</feature>
<sequence>MRIRKHANLLLQSLLSPPLEPPPPISPTTPPPVETQQLCELNRSPWDVISFLPQSELSYADGLRQVKLEEVKLKEEVNNGGAQSSNTVERVKPKVEIKEEFDEMPLIDLAFGTERVKKGKKKIGFARGKASSSSEYVLNEKEKKGTVLNCCNKTDGKGWRCRKEAKEGNTLCHHHLEQLKTYHYQYTRVSKKSEKSKAKDTKQPVDAPPPTPLARRVKKKATRTSDFYYYSGFGPLWGKSRSEGKQPSIKIEPSQDSEDVPLVDPPPPETTQASQVDPDIIDHGIHEYEDDDDDDEYYDVGVGEKRIRKPIKERSLKSLL</sequence>
<feature type="region of interest" description="Disordered" evidence="3">
    <location>
        <begin position="14"/>
        <end position="35"/>
    </location>
</feature>
<dbReference type="Pfam" id="PF08879">
    <property type="entry name" value="WRC"/>
    <property type="match status" value="1"/>
</dbReference>
<evidence type="ECO:0000256" key="3">
    <source>
        <dbReference type="SAM" id="MobiDB-lite"/>
    </source>
</evidence>
<gene>
    <name evidence="5" type="ORF">GIB67_037258</name>
</gene>
<organism evidence="5 6">
    <name type="scientific">Kingdonia uniflora</name>
    <dbReference type="NCBI Taxonomy" id="39325"/>
    <lineage>
        <taxon>Eukaryota</taxon>
        <taxon>Viridiplantae</taxon>
        <taxon>Streptophyta</taxon>
        <taxon>Embryophyta</taxon>
        <taxon>Tracheophyta</taxon>
        <taxon>Spermatophyta</taxon>
        <taxon>Magnoliopsida</taxon>
        <taxon>Ranunculales</taxon>
        <taxon>Circaeasteraceae</taxon>
        <taxon>Kingdonia</taxon>
    </lineage>
</organism>
<dbReference type="PANTHER" id="PTHR34680:SF3">
    <property type="entry name" value="EXPRESSED PROTEIN"/>
    <property type="match status" value="1"/>
</dbReference>
<evidence type="ECO:0000256" key="2">
    <source>
        <dbReference type="PROSITE-ProRule" id="PRU01002"/>
    </source>
</evidence>
<evidence type="ECO:0000259" key="4">
    <source>
        <dbReference type="PROSITE" id="PS51667"/>
    </source>
</evidence>
<dbReference type="PROSITE" id="PS51667">
    <property type="entry name" value="WRC"/>
    <property type="match status" value="1"/>
</dbReference>
<feature type="region of interest" description="Disordered" evidence="3">
    <location>
        <begin position="190"/>
        <end position="219"/>
    </location>
</feature>
<name>A0A7J7MS02_9MAGN</name>
<protein>
    <recommendedName>
        <fullName evidence="4">WRC domain-containing protein</fullName>
    </recommendedName>
</protein>
<dbReference type="InterPro" id="IPR014977">
    <property type="entry name" value="WRC_dom"/>
</dbReference>
<reference evidence="5 6" key="1">
    <citation type="journal article" date="2020" name="IScience">
        <title>Genome Sequencing of the Endangered Kingdonia uniflora (Circaeasteraceae, Ranunculales) Reveals Potential Mechanisms of Evolutionary Specialization.</title>
        <authorList>
            <person name="Sun Y."/>
            <person name="Deng T."/>
            <person name="Zhang A."/>
            <person name="Moore M.J."/>
            <person name="Landis J.B."/>
            <person name="Lin N."/>
            <person name="Zhang H."/>
            <person name="Zhang X."/>
            <person name="Huang J."/>
            <person name="Zhang X."/>
            <person name="Sun H."/>
            <person name="Wang H."/>
        </authorList>
    </citation>
    <scope>NUCLEOTIDE SEQUENCE [LARGE SCALE GENOMIC DNA]</scope>
    <source>
        <strain evidence="5">TB1705</strain>
        <tissue evidence="5">Leaf</tissue>
    </source>
</reference>
<accession>A0A7J7MS02</accession>
<dbReference type="AlphaFoldDB" id="A0A7J7MS02"/>
<feature type="compositionally biased region" description="Pro residues" evidence="3">
    <location>
        <begin position="18"/>
        <end position="33"/>
    </location>
</feature>
<feature type="region of interest" description="Disordered" evidence="3">
    <location>
        <begin position="240"/>
        <end position="297"/>
    </location>
</feature>
<feature type="compositionally biased region" description="Basic and acidic residues" evidence="3">
    <location>
        <begin position="191"/>
        <end position="203"/>
    </location>
</feature>
<feature type="domain" description="WRC" evidence="4">
    <location>
        <begin position="145"/>
        <end position="193"/>
    </location>
</feature>
<evidence type="ECO:0000313" key="6">
    <source>
        <dbReference type="Proteomes" id="UP000541444"/>
    </source>
</evidence>
<keyword evidence="6" id="KW-1185">Reference proteome</keyword>
<dbReference type="EMBL" id="JACGCM010001272">
    <property type="protein sequence ID" value="KAF6157685.1"/>
    <property type="molecule type" value="Genomic_DNA"/>
</dbReference>
<keyword evidence="1" id="KW-0539">Nucleus</keyword>
<comment type="caution">
    <text evidence="5">The sequence shown here is derived from an EMBL/GenBank/DDBJ whole genome shotgun (WGS) entry which is preliminary data.</text>
</comment>
<proteinExistence type="predicted"/>
<dbReference type="Proteomes" id="UP000541444">
    <property type="component" value="Unassembled WGS sequence"/>
</dbReference>
<dbReference type="OrthoDB" id="1927437at2759"/>
<evidence type="ECO:0000313" key="5">
    <source>
        <dbReference type="EMBL" id="KAF6157685.1"/>
    </source>
</evidence>
<dbReference type="PANTHER" id="PTHR34680">
    <property type="entry name" value="EXPRESSED PROTEIN"/>
    <property type="match status" value="1"/>
</dbReference>